<dbReference type="Pfam" id="PF08448">
    <property type="entry name" value="PAS_4"/>
    <property type="match status" value="1"/>
</dbReference>
<proteinExistence type="predicted"/>
<evidence type="ECO:0000256" key="8">
    <source>
        <dbReference type="ARBA" id="ARBA00023012"/>
    </source>
</evidence>
<dbReference type="EC" id="2.7.13.3" evidence="2"/>
<reference evidence="10 11" key="1">
    <citation type="submission" date="2024-02" db="EMBL/GenBank/DDBJ databases">
        <title>complete genome of Flavobacterium ginsenosidimutans Str. YTB16.</title>
        <authorList>
            <person name="Wang Q."/>
        </authorList>
    </citation>
    <scope>NUCLEOTIDE SEQUENCE [LARGE SCALE GENOMIC DNA]</scope>
    <source>
        <strain evidence="10 11">YTB16</strain>
    </source>
</reference>
<dbReference type="SUPFAM" id="SSF47384">
    <property type="entry name" value="Homodimeric domain of signal transducing histidine kinase"/>
    <property type="match status" value="1"/>
</dbReference>
<dbReference type="InterPro" id="IPR050351">
    <property type="entry name" value="BphY/WalK/GraS-like"/>
</dbReference>
<dbReference type="Gene3D" id="3.30.450.20">
    <property type="entry name" value="PAS domain"/>
    <property type="match status" value="1"/>
</dbReference>
<dbReference type="SUPFAM" id="SSF55785">
    <property type="entry name" value="PYP-like sensor domain (PAS domain)"/>
    <property type="match status" value="1"/>
</dbReference>
<dbReference type="InterPro" id="IPR036890">
    <property type="entry name" value="HATPase_C_sf"/>
</dbReference>
<keyword evidence="5" id="KW-0547">Nucleotide-binding</keyword>
<organism evidence="10 11">
    <name type="scientific">Flavobacterium ginsenosidimutans</name>
    <dbReference type="NCBI Taxonomy" id="687844"/>
    <lineage>
        <taxon>Bacteria</taxon>
        <taxon>Pseudomonadati</taxon>
        <taxon>Bacteroidota</taxon>
        <taxon>Flavobacteriia</taxon>
        <taxon>Flavobacteriales</taxon>
        <taxon>Flavobacteriaceae</taxon>
        <taxon>Flavobacterium</taxon>
    </lineage>
</organism>
<dbReference type="PANTHER" id="PTHR42878:SF7">
    <property type="entry name" value="SENSOR HISTIDINE KINASE GLRK"/>
    <property type="match status" value="1"/>
</dbReference>
<keyword evidence="3" id="KW-0597">Phosphoprotein</keyword>
<evidence type="ECO:0000313" key="10">
    <source>
        <dbReference type="EMBL" id="WXK48422.1"/>
    </source>
</evidence>
<dbReference type="InterPro" id="IPR035965">
    <property type="entry name" value="PAS-like_dom_sf"/>
</dbReference>
<dbReference type="SUPFAM" id="SSF55874">
    <property type="entry name" value="ATPase domain of HSP90 chaperone/DNA topoisomerase II/histidine kinase"/>
    <property type="match status" value="1"/>
</dbReference>
<dbReference type="Proteomes" id="UP001447857">
    <property type="component" value="Chromosome"/>
</dbReference>
<dbReference type="EMBL" id="CP147988">
    <property type="protein sequence ID" value="WXK48422.1"/>
    <property type="molecule type" value="Genomic_DNA"/>
</dbReference>
<accession>A0ABZ2Q1Z7</accession>
<evidence type="ECO:0000256" key="2">
    <source>
        <dbReference type="ARBA" id="ARBA00012438"/>
    </source>
</evidence>
<dbReference type="InterPro" id="IPR004358">
    <property type="entry name" value="Sig_transdc_His_kin-like_C"/>
</dbReference>
<name>A0ABZ2Q1Z7_9FLAO</name>
<gene>
    <name evidence="10" type="ORF">V6624_15440</name>
</gene>
<evidence type="ECO:0000256" key="1">
    <source>
        <dbReference type="ARBA" id="ARBA00000085"/>
    </source>
</evidence>
<keyword evidence="8" id="KW-0902">Two-component regulatory system</keyword>
<dbReference type="GO" id="GO:0005524">
    <property type="term" value="F:ATP binding"/>
    <property type="evidence" value="ECO:0007669"/>
    <property type="project" value="UniProtKB-KW"/>
</dbReference>
<dbReference type="InterPro" id="IPR005467">
    <property type="entry name" value="His_kinase_dom"/>
</dbReference>
<dbReference type="Pfam" id="PF02518">
    <property type="entry name" value="HATPase_c"/>
    <property type="match status" value="1"/>
</dbReference>
<evidence type="ECO:0000256" key="3">
    <source>
        <dbReference type="ARBA" id="ARBA00022553"/>
    </source>
</evidence>
<keyword evidence="11" id="KW-1185">Reference proteome</keyword>
<dbReference type="CDD" id="cd00075">
    <property type="entry name" value="HATPase"/>
    <property type="match status" value="1"/>
</dbReference>
<dbReference type="PRINTS" id="PR00344">
    <property type="entry name" value="BCTRLSENSOR"/>
</dbReference>
<evidence type="ECO:0000259" key="9">
    <source>
        <dbReference type="PROSITE" id="PS50109"/>
    </source>
</evidence>
<protein>
    <recommendedName>
        <fullName evidence="2">histidine kinase</fullName>
        <ecNumber evidence="2">2.7.13.3</ecNumber>
    </recommendedName>
</protein>
<dbReference type="PROSITE" id="PS50109">
    <property type="entry name" value="HIS_KIN"/>
    <property type="match status" value="1"/>
</dbReference>
<feature type="domain" description="Histidine kinase" evidence="9">
    <location>
        <begin position="208"/>
        <end position="422"/>
    </location>
</feature>
<dbReference type="SMART" id="SM00388">
    <property type="entry name" value="HisKA"/>
    <property type="match status" value="1"/>
</dbReference>
<dbReference type="InterPro" id="IPR003594">
    <property type="entry name" value="HATPase_dom"/>
</dbReference>
<dbReference type="Gene3D" id="3.30.565.10">
    <property type="entry name" value="Histidine kinase-like ATPase, C-terminal domain"/>
    <property type="match status" value="1"/>
</dbReference>
<dbReference type="InterPro" id="IPR003661">
    <property type="entry name" value="HisK_dim/P_dom"/>
</dbReference>
<dbReference type="SMART" id="SM00387">
    <property type="entry name" value="HATPase_c"/>
    <property type="match status" value="1"/>
</dbReference>
<dbReference type="PANTHER" id="PTHR42878">
    <property type="entry name" value="TWO-COMPONENT HISTIDINE KINASE"/>
    <property type="match status" value="1"/>
</dbReference>
<evidence type="ECO:0000256" key="5">
    <source>
        <dbReference type="ARBA" id="ARBA00022741"/>
    </source>
</evidence>
<evidence type="ECO:0000256" key="6">
    <source>
        <dbReference type="ARBA" id="ARBA00022777"/>
    </source>
</evidence>
<evidence type="ECO:0000256" key="4">
    <source>
        <dbReference type="ARBA" id="ARBA00022679"/>
    </source>
</evidence>
<evidence type="ECO:0000313" key="11">
    <source>
        <dbReference type="Proteomes" id="UP001447857"/>
    </source>
</evidence>
<dbReference type="Gene3D" id="1.10.287.130">
    <property type="match status" value="1"/>
</dbReference>
<keyword evidence="7 10" id="KW-0067">ATP-binding</keyword>
<dbReference type="InterPro" id="IPR013656">
    <property type="entry name" value="PAS_4"/>
</dbReference>
<dbReference type="InterPro" id="IPR036097">
    <property type="entry name" value="HisK_dim/P_sf"/>
</dbReference>
<dbReference type="RefSeq" id="WP_338839227.1">
    <property type="nucleotide sequence ID" value="NZ_CP147988.1"/>
</dbReference>
<comment type="catalytic activity">
    <reaction evidence="1">
        <text>ATP + protein L-histidine = ADP + protein N-phospho-L-histidine.</text>
        <dbReference type="EC" id="2.7.13.3"/>
    </reaction>
</comment>
<dbReference type="Pfam" id="PF00512">
    <property type="entry name" value="HisKA"/>
    <property type="match status" value="1"/>
</dbReference>
<sequence length="422" mass="48176">MKYFKIDNLLQLTTEGYQFVVCITHYDKVGMVIAYLYPFKDRHLAENFAEECMEYHPEVLEISDQSRQLLDNSNFAEMYLSSIGELYLRASYFDNSETIYVLVDKDLNIIDVNEAMLRSPQMKRSQFIGKNLSEISSSTAERGLDKAFREVIRTGKSIILDDVKGDSRYGEDYFKVKAFKVGNGVGISASNINNLINMINVLENYVYKSSHDIRSPISGVLGLLEIIEADNEKDPDKLREYLSIIHGQIGRLDELTNMLLQSVKLEKHVRPFEEIDFHKIVSDVQEMLSYIDGYGEVDFHKAIADIDGYCFDKTVLIFLFQNLIDNAIKYRKRNGSEAPYVKIEVKRISDGIVITIADNGLGINEKKQHKIFNIFFRANENLPGNGLGLYTLKNSLEKLNGKIAMHSVENQGTTFTIFLPLS</sequence>
<evidence type="ECO:0000256" key="7">
    <source>
        <dbReference type="ARBA" id="ARBA00022840"/>
    </source>
</evidence>
<keyword evidence="4" id="KW-0808">Transferase</keyword>
<dbReference type="CDD" id="cd00082">
    <property type="entry name" value="HisKA"/>
    <property type="match status" value="1"/>
</dbReference>
<keyword evidence="6" id="KW-0418">Kinase</keyword>